<protein>
    <submittedName>
        <fullName evidence="2">Uncharacterized protein</fullName>
    </submittedName>
</protein>
<organism evidence="2 3">
    <name type="scientific">Trifolium medium</name>
    <dbReference type="NCBI Taxonomy" id="97028"/>
    <lineage>
        <taxon>Eukaryota</taxon>
        <taxon>Viridiplantae</taxon>
        <taxon>Streptophyta</taxon>
        <taxon>Embryophyta</taxon>
        <taxon>Tracheophyta</taxon>
        <taxon>Spermatophyta</taxon>
        <taxon>Magnoliopsida</taxon>
        <taxon>eudicotyledons</taxon>
        <taxon>Gunneridae</taxon>
        <taxon>Pentapetalae</taxon>
        <taxon>rosids</taxon>
        <taxon>fabids</taxon>
        <taxon>Fabales</taxon>
        <taxon>Fabaceae</taxon>
        <taxon>Papilionoideae</taxon>
        <taxon>50 kb inversion clade</taxon>
        <taxon>NPAAA clade</taxon>
        <taxon>Hologalegina</taxon>
        <taxon>IRL clade</taxon>
        <taxon>Trifolieae</taxon>
        <taxon>Trifolium</taxon>
    </lineage>
</organism>
<sequence>TCAPRRPPARAAQQPEEKSERQGNSARSASLSCASRKPQKKTGLCSKALRVAPALAARRANVRN</sequence>
<dbReference type="AlphaFoldDB" id="A0A392WCV7"/>
<feature type="region of interest" description="Disordered" evidence="1">
    <location>
        <begin position="1"/>
        <end position="47"/>
    </location>
</feature>
<evidence type="ECO:0000256" key="1">
    <source>
        <dbReference type="SAM" id="MobiDB-lite"/>
    </source>
</evidence>
<evidence type="ECO:0000313" key="2">
    <source>
        <dbReference type="EMBL" id="MCI98257.1"/>
    </source>
</evidence>
<accession>A0A392WCV7</accession>
<feature type="compositionally biased region" description="Low complexity" evidence="1">
    <location>
        <begin position="1"/>
        <end position="14"/>
    </location>
</feature>
<name>A0A392WCV7_9FABA</name>
<dbReference type="Proteomes" id="UP000265520">
    <property type="component" value="Unassembled WGS sequence"/>
</dbReference>
<dbReference type="EMBL" id="LXQA011468292">
    <property type="protein sequence ID" value="MCI98257.1"/>
    <property type="molecule type" value="Genomic_DNA"/>
</dbReference>
<feature type="compositionally biased region" description="Low complexity" evidence="1">
    <location>
        <begin position="25"/>
        <end position="36"/>
    </location>
</feature>
<comment type="caution">
    <text evidence="2">The sequence shown here is derived from an EMBL/GenBank/DDBJ whole genome shotgun (WGS) entry which is preliminary data.</text>
</comment>
<keyword evidence="3" id="KW-1185">Reference proteome</keyword>
<reference evidence="2 3" key="1">
    <citation type="journal article" date="2018" name="Front. Plant Sci.">
        <title>Red Clover (Trifolium pratense) and Zigzag Clover (T. medium) - A Picture of Genomic Similarities and Differences.</title>
        <authorList>
            <person name="Dluhosova J."/>
            <person name="Istvanek J."/>
            <person name="Nedelnik J."/>
            <person name="Repkova J."/>
        </authorList>
    </citation>
    <scope>NUCLEOTIDE SEQUENCE [LARGE SCALE GENOMIC DNA]</scope>
    <source>
        <strain evidence="3">cv. 10/8</strain>
        <tissue evidence="2">Leaf</tissue>
    </source>
</reference>
<evidence type="ECO:0000313" key="3">
    <source>
        <dbReference type="Proteomes" id="UP000265520"/>
    </source>
</evidence>
<proteinExistence type="predicted"/>
<feature type="non-terminal residue" evidence="2">
    <location>
        <position position="1"/>
    </location>
</feature>